<dbReference type="PROSITE" id="PS51186">
    <property type="entry name" value="GNAT"/>
    <property type="match status" value="1"/>
</dbReference>
<evidence type="ECO:0000259" key="1">
    <source>
        <dbReference type="PROSITE" id="PS51186"/>
    </source>
</evidence>
<gene>
    <name evidence="2" type="ORF">F1737_03020</name>
</gene>
<proteinExistence type="predicted"/>
<dbReference type="InterPro" id="IPR000182">
    <property type="entry name" value="GNAT_dom"/>
</dbReference>
<evidence type="ECO:0000313" key="3">
    <source>
        <dbReference type="Proteomes" id="UP001301797"/>
    </source>
</evidence>
<dbReference type="GO" id="GO:0016747">
    <property type="term" value="F:acyltransferase activity, transferring groups other than amino-acyl groups"/>
    <property type="evidence" value="ECO:0007669"/>
    <property type="project" value="InterPro"/>
</dbReference>
<dbReference type="SUPFAM" id="SSF55729">
    <property type="entry name" value="Acyl-CoA N-acyltransferases (Nat)"/>
    <property type="match status" value="1"/>
</dbReference>
<dbReference type="AlphaFoldDB" id="A0AA97I2L3"/>
<dbReference type="Proteomes" id="UP001301797">
    <property type="component" value="Chromosome"/>
</dbReference>
<dbReference type="InterPro" id="IPR053144">
    <property type="entry name" value="Acetyltransferase_Butenolide"/>
</dbReference>
<dbReference type="InterPro" id="IPR016181">
    <property type="entry name" value="Acyl_CoA_acyltransferase"/>
</dbReference>
<dbReference type="PANTHER" id="PTHR43233:SF1">
    <property type="entry name" value="FAMILY N-ACETYLTRANSFERASE, PUTATIVE (AFU_ORTHOLOGUE AFUA_6G03350)-RELATED"/>
    <property type="match status" value="1"/>
</dbReference>
<dbReference type="CDD" id="cd04301">
    <property type="entry name" value="NAT_SF"/>
    <property type="match status" value="1"/>
</dbReference>
<dbReference type="Pfam" id="PF13508">
    <property type="entry name" value="Acetyltransf_7"/>
    <property type="match status" value="1"/>
</dbReference>
<name>A0AA97I2L3_9EURY</name>
<sequence length="139" mass="15855">MSNDSIEILFVSEWPAEDIVELYRHGNWWEDEWDSEGIKPLISGSFIFAVAVLKDKRKAIGMGRVISDSVSDGYIQDLVVHRDFRGKGIGKKILNSLTEECKKRGLTWIGLIAEPDTEKFYKSEGFSVMKDHIPMLYGK</sequence>
<dbReference type="EMBL" id="CP043875">
    <property type="protein sequence ID" value="WOF15733.1"/>
    <property type="molecule type" value="Genomic_DNA"/>
</dbReference>
<keyword evidence="3" id="KW-1185">Reference proteome</keyword>
<dbReference type="KEGG" id="mefw:F1737_03020"/>
<accession>A0AA97I2L3</accession>
<reference evidence="2 3" key="1">
    <citation type="submission" date="2019-09" db="EMBL/GenBank/DDBJ databases">
        <title>The complete genome of Methanoplanus sp. FWC-SCC4.</title>
        <authorList>
            <person name="Chen S.-C."/>
            <person name="Zhou Y.-Z."/>
            <person name="Lai M.-C."/>
        </authorList>
    </citation>
    <scope>NUCLEOTIDE SEQUENCE [LARGE SCALE GENOMIC DNA]</scope>
    <source>
        <strain evidence="2 3">FWC-SCC4</strain>
    </source>
</reference>
<organism evidence="2 3">
    <name type="scientific">Methanochimaera problematica</name>
    <dbReference type="NCBI Taxonomy" id="2609417"/>
    <lineage>
        <taxon>Archaea</taxon>
        <taxon>Methanobacteriati</taxon>
        <taxon>Methanobacteriota</taxon>
        <taxon>Stenosarchaea group</taxon>
        <taxon>Methanomicrobia</taxon>
        <taxon>Methanomicrobiales</taxon>
        <taxon>Methanomicrobiaceae</taxon>
        <taxon>Methanochimaera</taxon>
    </lineage>
</organism>
<feature type="domain" description="N-acetyltransferase" evidence="1">
    <location>
        <begin position="6"/>
        <end position="139"/>
    </location>
</feature>
<dbReference type="PANTHER" id="PTHR43233">
    <property type="entry name" value="FAMILY N-ACETYLTRANSFERASE, PUTATIVE (AFU_ORTHOLOGUE AFUA_6G03350)-RELATED"/>
    <property type="match status" value="1"/>
</dbReference>
<dbReference type="RefSeq" id="WP_317137307.1">
    <property type="nucleotide sequence ID" value="NZ_CP043875.1"/>
</dbReference>
<dbReference type="GeneID" id="85229107"/>
<protein>
    <submittedName>
        <fullName evidence="2">GNAT family N-acetyltransferase</fullName>
    </submittedName>
</protein>
<dbReference type="Gene3D" id="3.40.630.30">
    <property type="match status" value="1"/>
</dbReference>
<evidence type="ECO:0000313" key="2">
    <source>
        <dbReference type="EMBL" id="WOF15733.1"/>
    </source>
</evidence>